<dbReference type="NCBIfam" id="NF005893">
    <property type="entry name" value="PRK07856.1"/>
    <property type="match status" value="1"/>
</dbReference>
<accession>A0A375J9A5</accession>
<name>A0A375J9A5_9BURK</name>
<reference evidence="4 5" key="1">
    <citation type="submission" date="2018-01" db="EMBL/GenBank/DDBJ databases">
        <authorList>
            <person name="Gaut B.S."/>
            <person name="Morton B.R."/>
            <person name="Clegg M.T."/>
            <person name="Duvall M.R."/>
        </authorList>
    </citation>
    <scope>NUCLEOTIDE SEQUENCE [LARGE SCALE GENOMIC DNA]</scope>
    <source>
        <strain evidence="4">Cupriavidus taiwanensis cmp 52</strain>
    </source>
</reference>
<dbReference type="GO" id="GO:0016491">
    <property type="term" value="F:oxidoreductase activity"/>
    <property type="evidence" value="ECO:0007669"/>
    <property type="project" value="UniProtKB-KW"/>
</dbReference>
<dbReference type="SMART" id="SM00822">
    <property type="entry name" value="PKS_KR"/>
    <property type="match status" value="1"/>
</dbReference>
<dbReference type="Proteomes" id="UP000256805">
    <property type="component" value="Unassembled WGS sequence"/>
</dbReference>
<keyword evidence="2 4" id="KW-0560">Oxidoreductase</keyword>
<evidence type="ECO:0000256" key="2">
    <source>
        <dbReference type="ARBA" id="ARBA00023002"/>
    </source>
</evidence>
<proteinExistence type="inferred from homology"/>
<gene>
    <name evidence="4" type="ORF">CBM2634_B60190</name>
</gene>
<feature type="domain" description="Ketoreductase" evidence="3">
    <location>
        <begin position="15"/>
        <end position="213"/>
    </location>
</feature>
<protein>
    <submittedName>
        <fullName evidence="4">Putative short-chain dehydrogenase/reductase (SDR family)</fullName>
        <ecNumber evidence="4">1.-.-.-</ecNumber>
    </submittedName>
</protein>
<dbReference type="RefSeq" id="WP_116384423.1">
    <property type="nucleotide sequence ID" value="NZ_LS483234.1"/>
</dbReference>
<dbReference type="FunFam" id="3.40.50.720:FF:000084">
    <property type="entry name" value="Short-chain dehydrogenase reductase"/>
    <property type="match status" value="1"/>
</dbReference>
<dbReference type="PRINTS" id="PR00081">
    <property type="entry name" value="GDHRDH"/>
</dbReference>
<evidence type="ECO:0000313" key="5">
    <source>
        <dbReference type="Proteomes" id="UP000256805"/>
    </source>
</evidence>
<dbReference type="InterPro" id="IPR036291">
    <property type="entry name" value="NAD(P)-bd_dom_sf"/>
</dbReference>
<sequence length="268" mass="27379">MTGFAGFAGFDYTGQTVLVTGGMRGIGRAISEAFLRAGAQVFVCGRTAPAADSEVPAADGRSARFIAADIRDLEQVDAMLAQIAQASPTLDVVIHNAGGAPFALVADASPRLLESVIRLNLVAPLQLAQRVNARMQQQAGGGTQLFVGSVSALRPSPGTAAYGAAKAGILNAVRTLAVEWAPRVRVAAVSPGMVLTETSQQQHYGDPAALRSMAATVPLGRLALPDDIAAACLFLASPQAAYVSGANLVIDGGGERPAFLDAASVNRG</sequence>
<organism evidence="4 5">
    <name type="scientific">Cupriavidus taiwanensis</name>
    <dbReference type="NCBI Taxonomy" id="164546"/>
    <lineage>
        <taxon>Bacteria</taxon>
        <taxon>Pseudomonadati</taxon>
        <taxon>Pseudomonadota</taxon>
        <taxon>Betaproteobacteria</taxon>
        <taxon>Burkholderiales</taxon>
        <taxon>Burkholderiaceae</taxon>
        <taxon>Cupriavidus</taxon>
    </lineage>
</organism>
<dbReference type="EC" id="1.-.-.-" evidence="4"/>
<evidence type="ECO:0000259" key="3">
    <source>
        <dbReference type="SMART" id="SM00822"/>
    </source>
</evidence>
<evidence type="ECO:0000313" key="4">
    <source>
        <dbReference type="EMBL" id="SPS01774.1"/>
    </source>
</evidence>
<evidence type="ECO:0000256" key="1">
    <source>
        <dbReference type="ARBA" id="ARBA00006484"/>
    </source>
</evidence>
<dbReference type="EMBL" id="OVTA01000047">
    <property type="protein sequence ID" value="SPS01774.1"/>
    <property type="molecule type" value="Genomic_DNA"/>
</dbReference>
<dbReference type="InterPro" id="IPR002347">
    <property type="entry name" value="SDR_fam"/>
</dbReference>
<dbReference type="Pfam" id="PF13561">
    <property type="entry name" value="adh_short_C2"/>
    <property type="match status" value="1"/>
</dbReference>
<dbReference type="Gene3D" id="3.40.50.720">
    <property type="entry name" value="NAD(P)-binding Rossmann-like Domain"/>
    <property type="match status" value="1"/>
</dbReference>
<dbReference type="AlphaFoldDB" id="A0A375J9A5"/>
<dbReference type="CDD" id="cd05233">
    <property type="entry name" value="SDR_c"/>
    <property type="match status" value="1"/>
</dbReference>
<dbReference type="InterPro" id="IPR057326">
    <property type="entry name" value="KR_dom"/>
</dbReference>
<dbReference type="PANTHER" id="PTHR43639">
    <property type="entry name" value="OXIDOREDUCTASE, SHORT-CHAIN DEHYDROGENASE/REDUCTASE FAMILY (AFU_ORTHOLOGUE AFUA_5G02870)"/>
    <property type="match status" value="1"/>
</dbReference>
<dbReference type="SUPFAM" id="SSF51735">
    <property type="entry name" value="NAD(P)-binding Rossmann-fold domains"/>
    <property type="match status" value="1"/>
</dbReference>
<dbReference type="PANTHER" id="PTHR43639:SF1">
    <property type="entry name" value="SHORT-CHAIN DEHYDROGENASE_REDUCTASE FAMILY PROTEIN"/>
    <property type="match status" value="1"/>
</dbReference>
<comment type="similarity">
    <text evidence="1">Belongs to the short-chain dehydrogenases/reductases (SDR) family.</text>
</comment>